<evidence type="ECO:0000313" key="3">
    <source>
        <dbReference type="Proteomes" id="UP000559256"/>
    </source>
</evidence>
<name>A0A8H5FLA9_9AGAR</name>
<dbReference type="PANTHER" id="PTHR11075">
    <property type="entry name" value="PEPTIDE CHAIN RELEASE FACTOR"/>
    <property type="match status" value="1"/>
</dbReference>
<sequence>MPNANNNARTNARGTGTGRAANGRGKGKGKQSVPRVPEIEMVTETYTWRCPVPGCGREHDSVKVGGGWVQGVMGGLGGVVVGGSGGGGGEAGAGTGGGMGAGAGAGGGGGGLSLHEREINERRVVPPHYARRLETILITSTQYRSQAQNVEDCLSKLHTLILTSSTSCIINPTSEETKKRIEGHVKAAKERKKVDKARRSGVKAGRGKIRGGDW</sequence>
<dbReference type="PANTHER" id="PTHR11075:SF54">
    <property type="entry name" value="LARGE RIBOSOMAL SUBUNIT PROTEIN ML62"/>
    <property type="match status" value="1"/>
</dbReference>
<dbReference type="OrthoDB" id="270639at2759"/>
<comment type="caution">
    <text evidence="2">The sequence shown here is derived from an EMBL/GenBank/DDBJ whole genome shotgun (WGS) entry which is preliminary data.</text>
</comment>
<organism evidence="2 3">
    <name type="scientific">Tetrapyrgos nigripes</name>
    <dbReference type="NCBI Taxonomy" id="182062"/>
    <lineage>
        <taxon>Eukaryota</taxon>
        <taxon>Fungi</taxon>
        <taxon>Dikarya</taxon>
        <taxon>Basidiomycota</taxon>
        <taxon>Agaricomycotina</taxon>
        <taxon>Agaricomycetes</taxon>
        <taxon>Agaricomycetidae</taxon>
        <taxon>Agaricales</taxon>
        <taxon>Marasmiineae</taxon>
        <taxon>Marasmiaceae</taxon>
        <taxon>Tetrapyrgos</taxon>
    </lineage>
</organism>
<feature type="region of interest" description="Disordered" evidence="1">
    <location>
        <begin position="188"/>
        <end position="214"/>
    </location>
</feature>
<dbReference type="GO" id="GO:0004045">
    <property type="term" value="F:peptidyl-tRNA hydrolase activity"/>
    <property type="evidence" value="ECO:0007669"/>
    <property type="project" value="TreeGrafter"/>
</dbReference>
<dbReference type="GO" id="GO:0016150">
    <property type="term" value="F:translation release factor activity, codon nonspecific"/>
    <property type="evidence" value="ECO:0007669"/>
    <property type="project" value="TreeGrafter"/>
</dbReference>
<dbReference type="EMBL" id="JAACJM010000165">
    <property type="protein sequence ID" value="KAF5341410.1"/>
    <property type="molecule type" value="Genomic_DNA"/>
</dbReference>
<dbReference type="Gene3D" id="3.30.160.20">
    <property type="match status" value="1"/>
</dbReference>
<dbReference type="GO" id="GO:0005762">
    <property type="term" value="C:mitochondrial large ribosomal subunit"/>
    <property type="evidence" value="ECO:0007669"/>
    <property type="project" value="TreeGrafter"/>
</dbReference>
<accession>A0A8H5FLA9</accession>
<reference evidence="2 3" key="1">
    <citation type="journal article" date="2020" name="ISME J.">
        <title>Uncovering the hidden diversity of litter-decomposition mechanisms in mushroom-forming fungi.</title>
        <authorList>
            <person name="Floudas D."/>
            <person name="Bentzer J."/>
            <person name="Ahren D."/>
            <person name="Johansson T."/>
            <person name="Persson P."/>
            <person name="Tunlid A."/>
        </authorList>
    </citation>
    <scope>NUCLEOTIDE SEQUENCE [LARGE SCALE GENOMIC DNA]</scope>
    <source>
        <strain evidence="2 3">CBS 291.85</strain>
    </source>
</reference>
<feature type="compositionally biased region" description="Basic residues" evidence="1">
    <location>
        <begin position="189"/>
        <end position="214"/>
    </location>
</feature>
<feature type="region of interest" description="Disordered" evidence="1">
    <location>
        <begin position="1"/>
        <end position="35"/>
    </location>
</feature>
<keyword evidence="3" id="KW-1185">Reference proteome</keyword>
<evidence type="ECO:0000256" key="1">
    <source>
        <dbReference type="SAM" id="MobiDB-lite"/>
    </source>
</evidence>
<dbReference type="AlphaFoldDB" id="A0A8H5FLA9"/>
<protein>
    <submittedName>
        <fullName evidence="2">Uncharacterized protein</fullName>
    </submittedName>
</protein>
<proteinExistence type="predicted"/>
<dbReference type="Proteomes" id="UP000559256">
    <property type="component" value="Unassembled WGS sequence"/>
</dbReference>
<dbReference type="GO" id="GO:0070126">
    <property type="term" value="P:mitochondrial translational termination"/>
    <property type="evidence" value="ECO:0007669"/>
    <property type="project" value="TreeGrafter"/>
</dbReference>
<gene>
    <name evidence="2" type="ORF">D9758_012270</name>
</gene>
<evidence type="ECO:0000313" key="2">
    <source>
        <dbReference type="EMBL" id="KAF5341410.1"/>
    </source>
</evidence>
<feature type="compositionally biased region" description="Low complexity" evidence="1">
    <location>
        <begin position="1"/>
        <end position="23"/>
    </location>
</feature>
<dbReference type="InterPro" id="IPR052104">
    <property type="entry name" value="Mito_Release_Factor_mL62"/>
</dbReference>